<dbReference type="AlphaFoldDB" id="A0A4Q5C611"/>
<dbReference type="RefSeq" id="WP_009320729.1">
    <property type="nucleotide sequence ID" value="NZ_CATZVU010000002.1"/>
</dbReference>
<evidence type="ECO:0000313" key="3">
    <source>
        <dbReference type="Proteomes" id="UP000292665"/>
    </source>
</evidence>
<evidence type="ECO:0000313" key="2">
    <source>
        <dbReference type="EMBL" id="RYS78791.1"/>
    </source>
</evidence>
<gene>
    <name evidence="2" type="ORF">EAI93_10620</name>
</gene>
<dbReference type="Proteomes" id="UP000292665">
    <property type="component" value="Unassembled WGS sequence"/>
</dbReference>
<comment type="caution">
    <text evidence="2">The sequence shown here is derived from an EMBL/GenBank/DDBJ whole genome shotgun (WGS) entry which is preliminary data.</text>
</comment>
<organism evidence="2 3">
    <name type="scientific">[Ruminococcus] torques</name>
    <dbReference type="NCBI Taxonomy" id="33039"/>
    <lineage>
        <taxon>Bacteria</taxon>
        <taxon>Bacillati</taxon>
        <taxon>Bacillota</taxon>
        <taxon>Clostridia</taxon>
        <taxon>Lachnospirales</taxon>
        <taxon>Lachnospiraceae</taxon>
        <taxon>Mediterraneibacter</taxon>
    </lineage>
</organism>
<name>A0A4Q5C611_9FIRM</name>
<proteinExistence type="predicted"/>
<feature type="region of interest" description="Disordered" evidence="1">
    <location>
        <begin position="1"/>
        <end position="23"/>
    </location>
</feature>
<accession>A0A4Q5C611</accession>
<dbReference type="GeneID" id="97328404"/>
<sequence length="397" mass="45040">MERVEATLNGSTQNLPGIGKDRYQGKLNAPTTKAKEAVYPVMITATGDNGGVTEETRDLIVRNADLFPLEFIIARKNGEELGFLDQSVAIDMDLGDTDDFEIRLPQEEWTKEWYWYGNRIFVPGTEYGGILNSLEVMTKTQEIVWCGTTWRGLLKQKIIEPPEGEDHLTVSGDLNDILRELIKDRFDGLFFVPEEKAGITVTGWQIDRYVTLYDAVDKMLSTQGYRLQISYIEPENLDYGYVSIRAVQVKDYSETLEYSQDGEVQFTIKDYRGGVNHLICAGKGQNEERIILHLYVQKDGSVGKTPYYTGLEENEAVYEFSSADKEKLEEDGTKRLKELQNYKSINVNVEGIDLEIGDIVGGYEEITGTRLQQPIVRKIIKIKNGKTTTEYKVKGDD</sequence>
<dbReference type="EMBL" id="RCYR01000022">
    <property type="protein sequence ID" value="RYS78791.1"/>
    <property type="molecule type" value="Genomic_DNA"/>
</dbReference>
<reference evidence="2 3" key="1">
    <citation type="journal article" date="2019" name="Science, e1252229">
        <title>Invertible promoters mediate bacterial phase variation, antibiotic resistance, and host adaptation in the gut.</title>
        <authorList>
            <person name="Jiang X."/>
            <person name="Hall A.B."/>
            <person name="Arthur T.D."/>
            <person name="Plichta D.R."/>
            <person name="Covington C.T."/>
            <person name="Poyet M."/>
            <person name="Crothers J."/>
            <person name="Moses P.L."/>
            <person name="Tolonen A.C."/>
            <person name="Vlamakis H."/>
            <person name="Alm E.J."/>
            <person name="Xavier R.J."/>
        </authorList>
    </citation>
    <scope>NUCLEOTIDE SEQUENCE [LARGE SCALE GENOMIC DNA]</scope>
    <source>
        <strain evidence="3">aa_0143</strain>
    </source>
</reference>
<protein>
    <submittedName>
        <fullName evidence="2">Uncharacterized protein</fullName>
    </submittedName>
</protein>
<evidence type="ECO:0000256" key="1">
    <source>
        <dbReference type="SAM" id="MobiDB-lite"/>
    </source>
</evidence>